<keyword evidence="2" id="KW-1185">Reference proteome</keyword>
<sequence>MITYEEYRAIVVEQFRYYWKDLSDEEVEAYFEREGNEVTRARYEDDVESLKEGEITERILEEYCPASVAYCLSLMY</sequence>
<accession>A0A841QWV0</accession>
<proteinExistence type="predicted"/>
<reference evidence="1 2" key="1">
    <citation type="submission" date="2020-08" db="EMBL/GenBank/DDBJ databases">
        <title>Genomic Encyclopedia of Type Strains, Phase IV (KMG-IV): sequencing the most valuable type-strain genomes for metagenomic binning, comparative biology and taxonomic classification.</title>
        <authorList>
            <person name="Goeker M."/>
        </authorList>
    </citation>
    <scope>NUCLEOTIDE SEQUENCE [LARGE SCALE GENOMIC DNA]</scope>
    <source>
        <strain evidence="1 2">DSM 21255</strain>
    </source>
</reference>
<dbReference type="AlphaFoldDB" id="A0A841QWV0"/>
<protein>
    <submittedName>
        <fullName evidence="1">Uncharacterized protein YkuJ</fullName>
    </submittedName>
</protein>
<dbReference type="RefSeq" id="WP_159822130.1">
    <property type="nucleotide sequence ID" value="NZ_CABWNB010000001.1"/>
</dbReference>
<organism evidence="1 2">
    <name type="scientific">Negativicoccus succinicivorans</name>
    <dbReference type="NCBI Taxonomy" id="620903"/>
    <lineage>
        <taxon>Bacteria</taxon>
        <taxon>Bacillati</taxon>
        <taxon>Bacillota</taxon>
        <taxon>Negativicutes</taxon>
        <taxon>Veillonellales</taxon>
        <taxon>Veillonellaceae</taxon>
        <taxon>Negativicoccus</taxon>
    </lineage>
</organism>
<comment type="caution">
    <text evidence="1">The sequence shown here is derived from an EMBL/GenBank/DDBJ whole genome shotgun (WGS) entry which is preliminary data.</text>
</comment>
<dbReference type="EMBL" id="JACHHI010000001">
    <property type="protein sequence ID" value="MBB6477024.1"/>
    <property type="molecule type" value="Genomic_DNA"/>
</dbReference>
<dbReference type="OrthoDB" id="1429770at1239"/>
<evidence type="ECO:0000313" key="1">
    <source>
        <dbReference type="EMBL" id="MBB6477024.1"/>
    </source>
</evidence>
<gene>
    <name evidence="1" type="ORF">HNR45_000046</name>
</gene>
<dbReference type="Proteomes" id="UP000591941">
    <property type="component" value="Unassembled WGS sequence"/>
</dbReference>
<evidence type="ECO:0000313" key="2">
    <source>
        <dbReference type="Proteomes" id="UP000591941"/>
    </source>
</evidence>
<name>A0A841QWV0_9FIRM</name>